<gene>
    <name evidence="1" type="ORF">AYI69_g9997</name>
</gene>
<reference evidence="2" key="1">
    <citation type="submission" date="2017-01" db="EMBL/GenBank/DDBJ databases">
        <authorList>
            <person name="Wang Y."/>
            <person name="White M."/>
            <person name="Kvist S."/>
            <person name="Moncalvo J.-M."/>
        </authorList>
    </citation>
    <scope>NUCLEOTIDE SEQUENCE [LARGE SCALE GENOMIC DNA]</scope>
    <source>
        <strain evidence="2">ID-206-W2</strain>
    </source>
</reference>
<proteinExistence type="predicted"/>
<evidence type="ECO:0000313" key="1">
    <source>
        <dbReference type="EMBL" id="OMJ11062.1"/>
    </source>
</evidence>
<accession>A0A1R1X8Y2</accession>
<organism evidence="1 2">
    <name type="scientific">Smittium culicis</name>
    <dbReference type="NCBI Taxonomy" id="133412"/>
    <lineage>
        <taxon>Eukaryota</taxon>
        <taxon>Fungi</taxon>
        <taxon>Fungi incertae sedis</taxon>
        <taxon>Zoopagomycota</taxon>
        <taxon>Kickxellomycotina</taxon>
        <taxon>Harpellomycetes</taxon>
        <taxon>Harpellales</taxon>
        <taxon>Legeriomycetaceae</taxon>
        <taxon>Smittium</taxon>
    </lineage>
</organism>
<name>A0A1R1X8Y2_9FUNG</name>
<evidence type="ECO:0000313" key="2">
    <source>
        <dbReference type="Proteomes" id="UP000187429"/>
    </source>
</evidence>
<sequence length="410" mass="46201">MLDFESDYQSGFESDHVINLSSLRAVTYIDNNRSSSDFDSEAQSTLVSVYDSSESYRLSDATESSLDEMDYPSSLYIDEVAEEFEHLESSISREDDDFGRPSSFYIDDCAGVSNDSSAATSAKIRYSSTMYSVVYPVELNKEEIKYHFISNKWVVKNLEQYLIGTVANLDGTEKILCYLNYSSRNNFTKIDRFKIGIFQGEISSITKESSKLIISKCLGGNDYMTNMKDFQLSDYMDDASFRIGRAPDYESAMKIVESNKYYKRKHINNPQKLEAAIKYLKTSTGSPVDPNFKFHNVPQLRNWKRLEQCLWLFGPRDLGKTAFALSLFKNPLVTLEQAVQDYGGQPAPVNPLEPNSDMFLGSIGCMDSASESARECAAEPARECAAESATASKPFRTKPRNVISIKRKLG</sequence>
<protein>
    <submittedName>
        <fullName evidence="1">Uncharacterized protein</fullName>
    </submittedName>
</protein>
<comment type="caution">
    <text evidence="1">The sequence shown here is derived from an EMBL/GenBank/DDBJ whole genome shotgun (WGS) entry which is preliminary data.</text>
</comment>
<keyword evidence="2" id="KW-1185">Reference proteome</keyword>
<dbReference type="AlphaFoldDB" id="A0A1R1X8Y2"/>
<dbReference type="EMBL" id="LSSM01006300">
    <property type="protein sequence ID" value="OMJ11062.1"/>
    <property type="molecule type" value="Genomic_DNA"/>
</dbReference>
<dbReference type="Proteomes" id="UP000187429">
    <property type="component" value="Unassembled WGS sequence"/>
</dbReference>